<dbReference type="InParanoid" id="A0A067PDA8"/>
<evidence type="ECO:0000256" key="1">
    <source>
        <dbReference type="SAM" id="MobiDB-lite"/>
    </source>
</evidence>
<dbReference type="InterPro" id="IPR012317">
    <property type="entry name" value="Poly(ADP-ribose)pol_cat_dom"/>
</dbReference>
<dbReference type="Pfam" id="PF00644">
    <property type="entry name" value="PARP"/>
    <property type="match status" value="1"/>
</dbReference>
<evidence type="ECO:0000259" key="2">
    <source>
        <dbReference type="Pfam" id="PF00644"/>
    </source>
</evidence>
<dbReference type="GO" id="GO:0003950">
    <property type="term" value="F:NAD+ poly-ADP-ribosyltransferase activity"/>
    <property type="evidence" value="ECO:0007669"/>
    <property type="project" value="InterPro"/>
</dbReference>
<dbReference type="Proteomes" id="UP000027265">
    <property type="component" value="Unassembled WGS sequence"/>
</dbReference>
<dbReference type="AlphaFoldDB" id="A0A067PDA8"/>
<gene>
    <name evidence="3" type="ORF">JAAARDRAFT_40054</name>
</gene>
<dbReference type="PANTHER" id="PTHR31681">
    <property type="entry name" value="C2H2-LIKE ZINC FINGER PROTEIN"/>
    <property type="match status" value="1"/>
</dbReference>
<evidence type="ECO:0000313" key="4">
    <source>
        <dbReference type="Proteomes" id="UP000027265"/>
    </source>
</evidence>
<protein>
    <recommendedName>
        <fullName evidence="2">PARP catalytic domain-containing protein</fullName>
    </recommendedName>
</protein>
<feature type="compositionally biased region" description="Pro residues" evidence="1">
    <location>
        <begin position="45"/>
        <end position="67"/>
    </location>
</feature>
<dbReference type="OrthoDB" id="9514740at2759"/>
<accession>A0A067PDA8</accession>
<feature type="region of interest" description="Disordered" evidence="1">
    <location>
        <begin position="21"/>
        <end position="97"/>
    </location>
</feature>
<dbReference type="SUPFAM" id="SSF56399">
    <property type="entry name" value="ADP-ribosylation"/>
    <property type="match status" value="1"/>
</dbReference>
<dbReference type="STRING" id="933084.A0A067PDA8"/>
<reference evidence="4" key="1">
    <citation type="journal article" date="2014" name="Proc. Natl. Acad. Sci. U.S.A.">
        <title>Extensive sampling of basidiomycete genomes demonstrates inadequacy of the white-rot/brown-rot paradigm for wood decay fungi.</title>
        <authorList>
            <person name="Riley R."/>
            <person name="Salamov A.A."/>
            <person name="Brown D.W."/>
            <person name="Nagy L.G."/>
            <person name="Floudas D."/>
            <person name="Held B.W."/>
            <person name="Levasseur A."/>
            <person name="Lombard V."/>
            <person name="Morin E."/>
            <person name="Otillar R."/>
            <person name="Lindquist E.A."/>
            <person name="Sun H."/>
            <person name="LaButti K.M."/>
            <person name="Schmutz J."/>
            <person name="Jabbour D."/>
            <person name="Luo H."/>
            <person name="Baker S.E."/>
            <person name="Pisabarro A.G."/>
            <person name="Walton J.D."/>
            <person name="Blanchette R.A."/>
            <person name="Henrissat B."/>
            <person name="Martin F."/>
            <person name="Cullen D."/>
            <person name="Hibbett D.S."/>
            <person name="Grigoriev I.V."/>
        </authorList>
    </citation>
    <scope>NUCLEOTIDE SEQUENCE [LARGE SCALE GENOMIC DNA]</scope>
    <source>
        <strain evidence="4">MUCL 33604</strain>
    </source>
</reference>
<feature type="domain" description="PARP catalytic" evidence="2">
    <location>
        <begin position="371"/>
        <end position="469"/>
    </location>
</feature>
<dbReference type="Gene3D" id="3.90.228.10">
    <property type="match status" value="1"/>
</dbReference>
<dbReference type="PANTHER" id="PTHR31681:SF3">
    <property type="entry name" value="OS04G0690100 PROTEIN"/>
    <property type="match status" value="1"/>
</dbReference>
<keyword evidence="4" id="KW-1185">Reference proteome</keyword>
<feature type="compositionally biased region" description="Low complexity" evidence="1">
    <location>
        <begin position="68"/>
        <end position="83"/>
    </location>
</feature>
<organism evidence="3 4">
    <name type="scientific">Jaapia argillacea MUCL 33604</name>
    <dbReference type="NCBI Taxonomy" id="933084"/>
    <lineage>
        <taxon>Eukaryota</taxon>
        <taxon>Fungi</taxon>
        <taxon>Dikarya</taxon>
        <taxon>Basidiomycota</taxon>
        <taxon>Agaricomycotina</taxon>
        <taxon>Agaricomycetes</taxon>
        <taxon>Agaricomycetidae</taxon>
        <taxon>Jaapiales</taxon>
        <taxon>Jaapiaceae</taxon>
        <taxon>Jaapia</taxon>
    </lineage>
</organism>
<evidence type="ECO:0000313" key="3">
    <source>
        <dbReference type="EMBL" id="KDQ52774.1"/>
    </source>
</evidence>
<feature type="compositionally biased region" description="Polar residues" evidence="1">
    <location>
        <begin position="21"/>
        <end position="31"/>
    </location>
</feature>
<dbReference type="HOGENOM" id="CLU_039434_0_0_1"/>
<dbReference type="EMBL" id="KL197738">
    <property type="protein sequence ID" value="KDQ52774.1"/>
    <property type="molecule type" value="Genomic_DNA"/>
</dbReference>
<sequence>MSFPTQTALALLSSMVSSYPPLQNLQKSMPSGASVVPVNASTAPNPIPPPNSQPQPSSQPQPQPPPQSQSQPQPQPVTQTSQIASIPSAPNGAAGTSPPATLYSNLCDECHLRPKYADGHKTHAFCSRTCAAKFKGPSAPVGHANNSNSGNCVQCHQRPRYVDGTKTHLYCSRTCANNAKAKPQHQRQQSHPHAAPANNQHCKIPGCFKPVHRDNSGKPGDYCSMAHKNLAETSCLMCLKVPKQGGPFCSKQCEDDVNSKGPMVLEIPAGHAIFKSVADQFKTSWRHTGTTCPAVKKVYKIVSDPANFTKYTTYRDAVEARGQFVASGRSAGNENRRWHGTTRECNFGDEGQTQFCGGKCPLCSIVRTSYDLGLFGKKTGWGRFGAGIYTSSTSSKSNDYSNNVTKSPWKAMLLNKVVVGRGYKMTHDNTSLTSPPAGYDSVLAEKGGSLNYDELVVYTNDAIRPSYLVMYEA</sequence>
<proteinExistence type="predicted"/>
<name>A0A067PDA8_9AGAM</name>